<feature type="compositionally biased region" description="Acidic residues" evidence="1">
    <location>
        <begin position="128"/>
        <end position="139"/>
    </location>
</feature>
<dbReference type="GeneID" id="90644677"/>
<sequence>MSRSNPPPPSQNPRDNNAPKPPSLSIQEALAKINKERLANLNSTGLPRPTLQPSASSNAPYRFVNPRDVEQVDTTEFWRAGGETEDEQDGEFFRERSRQEQKQKEEAKRAADEKRGKENASAEKDVQGEVDEQVDDENGELQPEPASPKPEKKGENEWKYLKKIAGLPPKRRSAARRDTDSNAG</sequence>
<name>A0ABZ0P332_CERBT</name>
<dbReference type="EMBL" id="CP134190">
    <property type="protein sequence ID" value="WPB06092.1"/>
    <property type="molecule type" value="Genomic_DNA"/>
</dbReference>
<evidence type="ECO:0000313" key="3">
    <source>
        <dbReference type="Proteomes" id="UP001302367"/>
    </source>
</evidence>
<feature type="region of interest" description="Disordered" evidence="1">
    <location>
        <begin position="1"/>
        <end position="24"/>
    </location>
</feature>
<dbReference type="Proteomes" id="UP001302367">
    <property type="component" value="Chromosome 7"/>
</dbReference>
<evidence type="ECO:0000313" key="2">
    <source>
        <dbReference type="EMBL" id="WPB06092.1"/>
    </source>
</evidence>
<proteinExistence type="predicted"/>
<keyword evidence="3" id="KW-1185">Reference proteome</keyword>
<feature type="compositionally biased region" description="Basic and acidic residues" evidence="1">
    <location>
        <begin position="91"/>
        <end position="127"/>
    </location>
</feature>
<feature type="compositionally biased region" description="Basic and acidic residues" evidence="1">
    <location>
        <begin position="175"/>
        <end position="184"/>
    </location>
</feature>
<dbReference type="RefSeq" id="XP_065459391.1">
    <property type="nucleotide sequence ID" value="XM_065603319.1"/>
</dbReference>
<feature type="region of interest" description="Disordered" evidence="1">
    <location>
        <begin position="38"/>
        <end position="184"/>
    </location>
</feature>
<reference evidence="2 3" key="1">
    <citation type="submission" date="2023-09" db="EMBL/GenBank/DDBJ databases">
        <title>Complete-Gapless Cercospora beticola genome.</title>
        <authorList>
            <person name="Wyatt N.A."/>
            <person name="Spanner R.E."/>
            <person name="Bolton M.D."/>
        </authorList>
    </citation>
    <scope>NUCLEOTIDE SEQUENCE [LARGE SCALE GENOMIC DNA]</scope>
    <source>
        <strain evidence="2">Cb09-40</strain>
    </source>
</reference>
<gene>
    <name evidence="2" type="ORF">RHO25_010749</name>
</gene>
<evidence type="ECO:0000256" key="1">
    <source>
        <dbReference type="SAM" id="MobiDB-lite"/>
    </source>
</evidence>
<feature type="compositionally biased region" description="Polar residues" evidence="1">
    <location>
        <begin position="40"/>
        <end position="59"/>
    </location>
</feature>
<organism evidence="2 3">
    <name type="scientific">Cercospora beticola</name>
    <name type="common">Sugarbeet leaf spot fungus</name>
    <dbReference type="NCBI Taxonomy" id="122368"/>
    <lineage>
        <taxon>Eukaryota</taxon>
        <taxon>Fungi</taxon>
        <taxon>Dikarya</taxon>
        <taxon>Ascomycota</taxon>
        <taxon>Pezizomycotina</taxon>
        <taxon>Dothideomycetes</taxon>
        <taxon>Dothideomycetidae</taxon>
        <taxon>Mycosphaerellales</taxon>
        <taxon>Mycosphaerellaceae</taxon>
        <taxon>Cercospora</taxon>
    </lineage>
</organism>
<feature type="compositionally biased region" description="Basic and acidic residues" evidence="1">
    <location>
        <begin position="149"/>
        <end position="160"/>
    </location>
</feature>
<protein>
    <submittedName>
        <fullName evidence="2">Uncharacterized protein</fullName>
    </submittedName>
</protein>
<accession>A0ABZ0P332</accession>
<feature type="compositionally biased region" description="Pro residues" evidence="1">
    <location>
        <begin position="1"/>
        <end position="11"/>
    </location>
</feature>